<keyword evidence="1" id="KW-0812">Transmembrane</keyword>
<name>A0A5N6KB86_MONLA</name>
<dbReference type="Proteomes" id="UP000326757">
    <property type="component" value="Unassembled WGS sequence"/>
</dbReference>
<dbReference type="AlphaFoldDB" id="A0A5N6KB86"/>
<comment type="caution">
    <text evidence="2">The sequence shown here is derived from an EMBL/GenBank/DDBJ whole genome shotgun (WGS) entry which is preliminary data.</text>
</comment>
<gene>
    <name evidence="2" type="ORF">EYC80_000570</name>
</gene>
<evidence type="ECO:0000256" key="1">
    <source>
        <dbReference type="SAM" id="Phobius"/>
    </source>
</evidence>
<organism evidence="2 3">
    <name type="scientific">Monilinia laxa</name>
    <name type="common">Brown rot fungus</name>
    <name type="synonym">Sclerotinia laxa</name>
    <dbReference type="NCBI Taxonomy" id="61186"/>
    <lineage>
        <taxon>Eukaryota</taxon>
        <taxon>Fungi</taxon>
        <taxon>Dikarya</taxon>
        <taxon>Ascomycota</taxon>
        <taxon>Pezizomycotina</taxon>
        <taxon>Leotiomycetes</taxon>
        <taxon>Helotiales</taxon>
        <taxon>Sclerotiniaceae</taxon>
        <taxon>Monilinia</taxon>
    </lineage>
</organism>
<keyword evidence="1" id="KW-0472">Membrane</keyword>
<protein>
    <submittedName>
        <fullName evidence="2">Uncharacterized protein</fullName>
    </submittedName>
</protein>
<dbReference type="EMBL" id="VIGI01000005">
    <property type="protein sequence ID" value="KAB8300391.1"/>
    <property type="molecule type" value="Genomic_DNA"/>
</dbReference>
<keyword evidence="1" id="KW-1133">Transmembrane helix</keyword>
<accession>A0A5N6KB86</accession>
<sequence length="104" mass="11741">MSPKKGTSPNQSVHSLPHTIALPLPFLSFPFLSFPFLLSYISPTLTPTKLSSPFLYLHLILTPFMLTNSPTSCLYIILFTYSQLSISRSNRVSYVYRPAIMLLD</sequence>
<feature type="transmembrane region" description="Helical" evidence="1">
    <location>
        <begin position="54"/>
        <end position="81"/>
    </location>
</feature>
<proteinExistence type="predicted"/>
<reference evidence="2 3" key="1">
    <citation type="submission" date="2019-06" db="EMBL/GenBank/DDBJ databases">
        <title>Genome Sequence of the Brown Rot Fungal Pathogen Monilinia laxa.</title>
        <authorList>
            <person name="De Miccolis Angelini R.M."/>
            <person name="Landi L."/>
            <person name="Abate D."/>
            <person name="Pollastro S."/>
            <person name="Romanazzi G."/>
            <person name="Faretra F."/>
        </authorList>
    </citation>
    <scope>NUCLEOTIDE SEQUENCE [LARGE SCALE GENOMIC DNA]</scope>
    <source>
        <strain evidence="2 3">Mlax316</strain>
    </source>
</reference>
<feature type="transmembrane region" description="Helical" evidence="1">
    <location>
        <begin position="20"/>
        <end position="42"/>
    </location>
</feature>
<evidence type="ECO:0000313" key="3">
    <source>
        <dbReference type="Proteomes" id="UP000326757"/>
    </source>
</evidence>
<keyword evidence="3" id="KW-1185">Reference proteome</keyword>
<evidence type="ECO:0000313" key="2">
    <source>
        <dbReference type="EMBL" id="KAB8300391.1"/>
    </source>
</evidence>